<feature type="region of interest" description="Disordered" evidence="1">
    <location>
        <begin position="114"/>
        <end position="221"/>
    </location>
</feature>
<name>A0ABQ0YHU4_9NOCA</name>
<proteinExistence type="predicted"/>
<keyword evidence="3" id="KW-1185">Reference proteome</keyword>
<evidence type="ECO:0000313" key="3">
    <source>
        <dbReference type="Proteomes" id="UP000325466"/>
    </source>
</evidence>
<organism evidence="2 3">
    <name type="scientific">Rhodococcus aetherivorans</name>
    <dbReference type="NCBI Taxonomy" id="191292"/>
    <lineage>
        <taxon>Bacteria</taxon>
        <taxon>Bacillati</taxon>
        <taxon>Actinomycetota</taxon>
        <taxon>Actinomycetes</taxon>
        <taxon>Mycobacteriales</taxon>
        <taxon>Nocardiaceae</taxon>
        <taxon>Rhodococcus</taxon>
    </lineage>
</organism>
<feature type="region of interest" description="Disordered" evidence="1">
    <location>
        <begin position="1"/>
        <end position="45"/>
    </location>
</feature>
<gene>
    <name evidence="2" type="ORF">RAJCM14343_1333</name>
</gene>
<protein>
    <submittedName>
        <fullName evidence="2">Uncharacterized protein</fullName>
    </submittedName>
</protein>
<feature type="compositionally biased region" description="Pro residues" evidence="1">
    <location>
        <begin position="132"/>
        <end position="144"/>
    </location>
</feature>
<reference evidence="2 3" key="1">
    <citation type="journal article" date="2018" name="Biodegradation">
        <title>1,4-Dioxane degradation characteristics of Rhodococcus aetherivorans JCM 14343.</title>
        <authorList>
            <person name="Inoue D."/>
            <person name="Tsunoda T."/>
            <person name="Yamamoto N."/>
            <person name="Ike M."/>
            <person name="Sei K."/>
        </authorList>
    </citation>
    <scope>NUCLEOTIDE SEQUENCE [LARGE SCALE GENOMIC DNA]</scope>
    <source>
        <strain evidence="2 3">JCM 14343</strain>
    </source>
</reference>
<evidence type="ECO:0000256" key="1">
    <source>
        <dbReference type="SAM" id="MobiDB-lite"/>
    </source>
</evidence>
<accession>A0ABQ0YHU4</accession>
<comment type="caution">
    <text evidence="2">The sequence shown here is derived from an EMBL/GenBank/DDBJ whole genome shotgun (WGS) entry which is preliminary data.</text>
</comment>
<feature type="compositionally biased region" description="Basic and acidic residues" evidence="1">
    <location>
        <begin position="182"/>
        <end position="198"/>
    </location>
</feature>
<feature type="compositionally biased region" description="Low complexity" evidence="1">
    <location>
        <begin position="114"/>
        <end position="131"/>
    </location>
</feature>
<dbReference type="EMBL" id="BLAH01000043">
    <property type="protein sequence ID" value="GES36084.1"/>
    <property type="molecule type" value="Genomic_DNA"/>
</dbReference>
<evidence type="ECO:0000313" key="2">
    <source>
        <dbReference type="EMBL" id="GES36084.1"/>
    </source>
</evidence>
<sequence length="221" mass="23438">MPVGPGPRSRTGYLAGSGFPDGRATRRAARDEVPGRLGHSVPRWAPECSGRWAQSAGDFGPFLRVLGPADGGRVEGALPVPPVCGRCPHRPARLRASMSTPVEQPVDQYLSARSTTASAPAPVPSVRAQRPLPTPAAGPSPPRGRAPRLIADADAAVQESARRRSTAPLRSGTNACAAVSSAEREDADPPSRGSRSELDAPPGRRWGRSQESWSWLMSRRY</sequence>
<dbReference type="Proteomes" id="UP000325466">
    <property type="component" value="Unassembled WGS sequence"/>
</dbReference>